<proteinExistence type="predicted"/>
<accession>A0A0E9XS88</accession>
<name>A0A0E9XS88_ANGAN</name>
<protein>
    <submittedName>
        <fullName evidence="1">Uncharacterized protein</fullName>
    </submittedName>
</protein>
<sequence length="55" mass="6510">MFRVHLKKATKMYHCHLRTALTNNRTFAMHAVCFSNIFYSGYKILSYSMSKISYP</sequence>
<dbReference type="EMBL" id="GBXM01004024">
    <property type="protein sequence ID" value="JAI04554.1"/>
    <property type="molecule type" value="Transcribed_RNA"/>
</dbReference>
<reference evidence="1" key="1">
    <citation type="submission" date="2014-11" db="EMBL/GenBank/DDBJ databases">
        <authorList>
            <person name="Amaro Gonzalez C."/>
        </authorList>
    </citation>
    <scope>NUCLEOTIDE SEQUENCE</scope>
</reference>
<dbReference type="AlphaFoldDB" id="A0A0E9XS88"/>
<organism evidence="1">
    <name type="scientific">Anguilla anguilla</name>
    <name type="common">European freshwater eel</name>
    <name type="synonym">Muraena anguilla</name>
    <dbReference type="NCBI Taxonomy" id="7936"/>
    <lineage>
        <taxon>Eukaryota</taxon>
        <taxon>Metazoa</taxon>
        <taxon>Chordata</taxon>
        <taxon>Craniata</taxon>
        <taxon>Vertebrata</taxon>
        <taxon>Euteleostomi</taxon>
        <taxon>Actinopterygii</taxon>
        <taxon>Neopterygii</taxon>
        <taxon>Teleostei</taxon>
        <taxon>Anguilliformes</taxon>
        <taxon>Anguillidae</taxon>
        <taxon>Anguilla</taxon>
    </lineage>
</organism>
<reference evidence="1" key="2">
    <citation type="journal article" date="2015" name="Fish Shellfish Immunol.">
        <title>Early steps in the European eel (Anguilla anguilla)-Vibrio vulnificus interaction in the gills: Role of the RtxA13 toxin.</title>
        <authorList>
            <person name="Callol A."/>
            <person name="Pajuelo D."/>
            <person name="Ebbesson L."/>
            <person name="Teles M."/>
            <person name="MacKenzie S."/>
            <person name="Amaro C."/>
        </authorList>
    </citation>
    <scope>NUCLEOTIDE SEQUENCE</scope>
</reference>
<evidence type="ECO:0000313" key="1">
    <source>
        <dbReference type="EMBL" id="JAI04554.1"/>
    </source>
</evidence>